<dbReference type="GO" id="GO:0046872">
    <property type="term" value="F:metal ion binding"/>
    <property type="evidence" value="ECO:0007669"/>
    <property type="project" value="UniProtKB-KW"/>
</dbReference>
<evidence type="ECO:0000256" key="1">
    <source>
        <dbReference type="ARBA" id="ARBA00022723"/>
    </source>
</evidence>
<reference evidence="3" key="1">
    <citation type="submission" date="2018-05" db="EMBL/GenBank/DDBJ databases">
        <authorList>
            <person name="Lanie J.A."/>
            <person name="Ng W.-L."/>
            <person name="Kazmierczak K.M."/>
            <person name="Andrzejewski T.M."/>
            <person name="Davidsen T.M."/>
            <person name="Wayne K.J."/>
            <person name="Tettelin H."/>
            <person name="Glass J.I."/>
            <person name="Rusch D."/>
            <person name="Podicherti R."/>
            <person name="Tsui H.-C.T."/>
            <person name="Winkler M.E."/>
        </authorList>
    </citation>
    <scope>NUCLEOTIDE SEQUENCE</scope>
</reference>
<dbReference type="GO" id="GO:0016491">
    <property type="term" value="F:oxidoreductase activity"/>
    <property type="evidence" value="ECO:0007669"/>
    <property type="project" value="UniProtKB-ARBA"/>
</dbReference>
<dbReference type="Pfam" id="PF01231">
    <property type="entry name" value="IDO"/>
    <property type="match status" value="1"/>
</dbReference>
<dbReference type="SUPFAM" id="SSF140959">
    <property type="entry name" value="Indolic compounds 2,3-dioxygenase-like"/>
    <property type="match status" value="1"/>
</dbReference>
<sequence length="292" mass="32431">MKISTANIHPERGFLPYPDPLLELPRAYRAWDDLGRTMPELLQNGDFRKALKNLGQLDPAGIQDGPEVDRSMLLLSMFANAYVNWGAEPVDRIPKNLAVPLWEIARRSGRPPISSHASIVLTNWRRIDPDGPIIPENLTTLQNFLGGKDEDWFYLATVGVESAGGTAINTLFSCINAVRQDKPDIVVNTLRSLASIIQDMIFALEQMYEYCSPDIFYHKIRPFLTGWSDGGIIYEGVSNDPKMFIGGSAAQSSLLQALDAGLGIAHPSHHSGPFLIEMRKYMPPGHRSVLSF</sequence>
<gene>
    <name evidence="3" type="ORF">METZ01_LOCUS371952</name>
</gene>
<protein>
    <recommendedName>
        <fullName evidence="4">Indoleamine 2,3-dioxygenase</fullName>
    </recommendedName>
</protein>
<organism evidence="3">
    <name type="scientific">marine metagenome</name>
    <dbReference type="NCBI Taxonomy" id="408172"/>
    <lineage>
        <taxon>unclassified sequences</taxon>
        <taxon>metagenomes</taxon>
        <taxon>ecological metagenomes</taxon>
    </lineage>
</organism>
<dbReference type="PROSITE" id="PS00876">
    <property type="entry name" value="IDO_1"/>
    <property type="match status" value="1"/>
</dbReference>
<name>A0A382TCL1_9ZZZZ</name>
<dbReference type="EMBL" id="UINC01135130">
    <property type="protein sequence ID" value="SVD19098.1"/>
    <property type="molecule type" value="Genomic_DNA"/>
</dbReference>
<accession>A0A382TCL1</accession>
<dbReference type="GO" id="GO:0019441">
    <property type="term" value="P:L-tryptophan catabolic process to kynurenine"/>
    <property type="evidence" value="ECO:0007669"/>
    <property type="project" value="InterPro"/>
</dbReference>
<evidence type="ECO:0000313" key="3">
    <source>
        <dbReference type="EMBL" id="SVD19098.1"/>
    </source>
</evidence>
<dbReference type="InterPro" id="IPR000898">
    <property type="entry name" value="Indolamine_dOase"/>
</dbReference>
<dbReference type="PANTHER" id="PTHR28657:SF5">
    <property type="entry name" value="INDOLEAMINE 2,3-DIOXYGENASE"/>
    <property type="match status" value="1"/>
</dbReference>
<feature type="non-terminal residue" evidence="3">
    <location>
        <position position="292"/>
    </location>
</feature>
<evidence type="ECO:0008006" key="4">
    <source>
        <dbReference type="Google" id="ProtNLM"/>
    </source>
</evidence>
<dbReference type="InterPro" id="IPR037217">
    <property type="entry name" value="Trp/Indoleamine_2_3_dOase-like"/>
</dbReference>
<keyword evidence="2" id="KW-0408">Iron</keyword>
<dbReference type="AlphaFoldDB" id="A0A382TCL1"/>
<dbReference type="PANTHER" id="PTHR28657">
    <property type="entry name" value="INDOLEAMINE 2,3-DIOXYGENASE"/>
    <property type="match status" value="1"/>
</dbReference>
<dbReference type="Gene3D" id="1.20.58.480">
    <property type="match status" value="1"/>
</dbReference>
<dbReference type="GO" id="GO:0020037">
    <property type="term" value="F:heme binding"/>
    <property type="evidence" value="ECO:0007669"/>
    <property type="project" value="InterPro"/>
</dbReference>
<keyword evidence="1" id="KW-0479">Metal-binding</keyword>
<evidence type="ECO:0000256" key="2">
    <source>
        <dbReference type="ARBA" id="ARBA00023004"/>
    </source>
</evidence>
<proteinExistence type="predicted"/>